<proteinExistence type="predicted"/>
<dbReference type="Proteomes" id="UP000192408">
    <property type="component" value="Unassembled WGS sequence"/>
</dbReference>
<evidence type="ECO:0000313" key="3">
    <source>
        <dbReference type="Proteomes" id="UP000192408"/>
    </source>
</evidence>
<keyword evidence="1" id="KW-0812">Transmembrane</keyword>
<keyword evidence="1" id="KW-0472">Membrane</keyword>
<keyword evidence="1" id="KW-1133">Transmembrane helix</keyword>
<dbReference type="RefSeq" id="WP_084256530.1">
    <property type="nucleotide sequence ID" value="NZ_FWWV01000009.1"/>
</dbReference>
<accession>A0A1W1UME3</accession>
<keyword evidence="3" id="KW-1185">Reference proteome</keyword>
<evidence type="ECO:0000313" key="2">
    <source>
        <dbReference type="EMBL" id="SMB82308.1"/>
    </source>
</evidence>
<dbReference type="EMBL" id="FWWV01000009">
    <property type="protein sequence ID" value="SMB82308.1"/>
    <property type="molecule type" value="Genomic_DNA"/>
</dbReference>
<sequence>MRMDEIPLSWIVTVLFGSLILLFVLEIYSEVDKKTESDKKIEYNIECYSNGNMFMSDVGSQLVREGNTYTYVSVKTNKKIIIPQKNCILSCENDYK</sequence>
<name>A0A1W1UME3_9PAST</name>
<gene>
    <name evidence="2" type="ORF">SAMN05660772_02046</name>
</gene>
<evidence type="ECO:0000256" key="1">
    <source>
        <dbReference type="SAM" id="Phobius"/>
    </source>
</evidence>
<organism evidence="2 3">
    <name type="scientific">Pasteurella testudinis DSM 23072</name>
    <dbReference type="NCBI Taxonomy" id="1122938"/>
    <lineage>
        <taxon>Bacteria</taxon>
        <taxon>Pseudomonadati</taxon>
        <taxon>Pseudomonadota</taxon>
        <taxon>Gammaproteobacteria</taxon>
        <taxon>Pasteurellales</taxon>
        <taxon>Pasteurellaceae</taxon>
        <taxon>Pasteurella</taxon>
    </lineage>
</organism>
<protein>
    <submittedName>
        <fullName evidence="2">Uncharacterized protein</fullName>
    </submittedName>
</protein>
<dbReference type="STRING" id="1122938.SAMN05660772_02046"/>
<feature type="transmembrane region" description="Helical" evidence="1">
    <location>
        <begin position="6"/>
        <end position="25"/>
    </location>
</feature>
<reference evidence="3" key="1">
    <citation type="submission" date="2017-04" db="EMBL/GenBank/DDBJ databases">
        <authorList>
            <person name="Varghese N."/>
            <person name="Submissions S."/>
        </authorList>
    </citation>
    <scope>NUCLEOTIDE SEQUENCE [LARGE SCALE GENOMIC DNA]</scope>
    <source>
        <strain evidence="3">DSM 23072</strain>
    </source>
</reference>
<dbReference type="AlphaFoldDB" id="A0A1W1UME3"/>